<organism evidence="2 3">
    <name type="scientific">Humibacillus xanthopallidus</name>
    <dbReference type="NCBI Taxonomy" id="412689"/>
    <lineage>
        <taxon>Bacteria</taxon>
        <taxon>Bacillati</taxon>
        <taxon>Actinomycetota</taxon>
        <taxon>Actinomycetes</taxon>
        <taxon>Micrococcales</taxon>
        <taxon>Intrasporangiaceae</taxon>
        <taxon>Humibacillus</taxon>
    </lineage>
</organism>
<evidence type="ECO:0000256" key="1">
    <source>
        <dbReference type="SAM" id="Phobius"/>
    </source>
</evidence>
<keyword evidence="1" id="KW-0472">Membrane</keyword>
<keyword evidence="1" id="KW-1133">Transmembrane helix</keyword>
<reference evidence="2 3" key="1">
    <citation type="submission" date="2019-06" db="EMBL/GenBank/DDBJ databases">
        <title>Sequencing the genomes of 1000 actinobacteria strains.</title>
        <authorList>
            <person name="Klenk H.-P."/>
        </authorList>
    </citation>
    <scope>NUCLEOTIDE SEQUENCE [LARGE SCALE GENOMIC DNA]</scope>
    <source>
        <strain evidence="2 3">DSM 21776</strain>
    </source>
</reference>
<evidence type="ECO:0000313" key="2">
    <source>
        <dbReference type="EMBL" id="TQN44572.1"/>
    </source>
</evidence>
<sequence>MSMVTEAQFSTTNALLGARLRAQAAVGRRLDSEYRAIWIVVFILGIFIIGAAALAIYCISRGRSGGVIDFNVSKWYKGWIPVGIRVEIKCV</sequence>
<accession>A0A543PKG2</accession>
<gene>
    <name evidence="2" type="ORF">FHX52_3788</name>
</gene>
<dbReference type="Proteomes" id="UP000320085">
    <property type="component" value="Unassembled WGS sequence"/>
</dbReference>
<proteinExistence type="predicted"/>
<dbReference type="RefSeq" id="WP_141823907.1">
    <property type="nucleotide sequence ID" value="NZ_BAAAQC010000010.1"/>
</dbReference>
<dbReference type="EMBL" id="VFQF01000003">
    <property type="protein sequence ID" value="TQN44572.1"/>
    <property type="molecule type" value="Genomic_DNA"/>
</dbReference>
<evidence type="ECO:0000313" key="3">
    <source>
        <dbReference type="Proteomes" id="UP000320085"/>
    </source>
</evidence>
<dbReference type="AlphaFoldDB" id="A0A543PKG2"/>
<dbReference type="OrthoDB" id="9866261at2"/>
<feature type="transmembrane region" description="Helical" evidence="1">
    <location>
        <begin position="36"/>
        <end position="59"/>
    </location>
</feature>
<keyword evidence="1" id="KW-0812">Transmembrane</keyword>
<comment type="caution">
    <text evidence="2">The sequence shown here is derived from an EMBL/GenBank/DDBJ whole genome shotgun (WGS) entry which is preliminary data.</text>
</comment>
<protein>
    <submittedName>
        <fullName evidence="2">Uncharacterized protein</fullName>
    </submittedName>
</protein>
<name>A0A543PKG2_9MICO</name>